<dbReference type="EMBL" id="BMGA01000001">
    <property type="protein sequence ID" value="GGA65649.1"/>
    <property type="molecule type" value="Genomic_DNA"/>
</dbReference>
<gene>
    <name evidence="2" type="ORF">GCM10008015_03020</name>
</gene>
<feature type="domain" description="DUF6896" evidence="1">
    <location>
        <begin position="2"/>
        <end position="129"/>
    </location>
</feature>
<reference evidence="3" key="1">
    <citation type="journal article" date="2019" name="Int. J. Syst. Evol. Microbiol.">
        <title>The Global Catalogue of Microorganisms (GCM) 10K type strain sequencing project: providing services to taxonomists for standard genome sequencing and annotation.</title>
        <authorList>
            <consortium name="The Broad Institute Genomics Platform"/>
            <consortium name="The Broad Institute Genome Sequencing Center for Infectious Disease"/>
            <person name="Wu L."/>
            <person name="Ma J."/>
        </authorList>
    </citation>
    <scope>NUCLEOTIDE SEQUENCE [LARGE SCALE GENOMIC DNA]</scope>
    <source>
        <strain evidence="3">CGMCC 1.12811</strain>
    </source>
</reference>
<dbReference type="Proteomes" id="UP000658793">
    <property type="component" value="Unassembled WGS sequence"/>
</dbReference>
<dbReference type="InterPro" id="IPR054191">
    <property type="entry name" value="DUF6896"/>
</dbReference>
<dbReference type="Pfam" id="PF21837">
    <property type="entry name" value="DUF6896"/>
    <property type="match status" value="1"/>
</dbReference>
<proteinExistence type="predicted"/>
<accession>A0ABQ1H958</accession>
<evidence type="ECO:0000259" key="1">
    <source>
        <dbReference type="Pfam" id="PF21837"/>
    </source>
</evidence>
<sequence>MENILREYVGFIRAFENSLKIKYNTSKNPCTIAGSVFERKGTINGIDYWFHGSGCTAEKDSVIYAYDISAFVENEIEFSLWKFSEFIRTHPKYSLLKYSSEDIENELAKLIDKGILSWLVIMGRTYKTYRVVM</sequence>
<comment type="caution">
    <text evidence="2">The sequence shown here is derived from an EMBL/GenBank/DDBJ whole genome shotgun (WGS) entry which is preliminary data.</text>
</comment>
<evidence type="ECO:0000313" key="2">
    <source>
        <dbReference type="EMBL" id="GGA65649.1"/>
    </source>
</evidence>
<protein>
    <recommendedName>
        <fullName evidence="1">DUF6896 domain-containing protein</fullName>
    </recommendedName>
</protein>
<evidence type="ECO:0000313" key="3">
    <source>
        <dbReference type="Proteomes" id="UP000658793"/>
    </source>
</evidence>
<keyword evidence="3" id="KW-1185">Reference proteome</keyword>
<organism evidence="2 3">
    <name type="scientific">Flavobacterium palustre</name>
    <dbReference type="NCBI Taxonomy" id="1476463"/>
    <lineage>
        <taxon>Bacteria</taxon>
        <taxon>Pseudomonadati</taxon>
        <taxon>Bacteroidota</taxon>
        <taxon>Flavobacteriia</taxon>
        <taxon>Flavobacteriales</taxon>
        <taxon>Flavobacteriaceae</taxon>
        <taxon>Flavobacterium</taxon>
    </lineage>
</organism>
<dbReference type="RefSeq" id="WP_188491743.1">
    <property type="nucleotide sequence ID" value="NZ_BMGA01000001.1"/>
</dbReference>
<name>A0ABQ1H958_9FLAO</name>